<dbReference type="Pfam" id="PF00536">
    <property type="entry name" value="SAM_1"/>
    <property type="match status" value="1"/>
</dbReference>
<evidence type="ECO:0000256" key="4">
    <source>
        <dbReference type="ARBA" id="ARBA00023242"/>
    </source>
</evidence>
<feature type="compositionally biased region" description="Acidic residues" evidence="5">
    <location>
        <begin position="370"/>
        <end position="387"/>
    </location>
</feature>
<comment type="caution">
    <text evidence="8">The sequence shown here is derived from an EMBL/GenBank/DDBJ whole genome shotgun (WGS) entry which is preliminary data.</text>
</comment>
<feature type="compositionally biased region" description="Basic and acidic residues" evidence="5">
    <location>
        <begin position="183"/>
        <end position="197"/>
    </location>
</feature>
<feature type="compositionally biased region" description="Basic residues" evidence="5">
    <location>
        <begin position="227"/>
        <end position="237"/>
    </location>
</feature>
<feature type="compositionally biased region" description="Polar residues" evidence="5">
    <location>
        <begin position="97"/>
        <end position="107"/>
    </location>
</feature>
<feature type="domain" description="SAMD1-like winged helix (WH)" evidence="7">
    <location>
        <begin position="1"/>
        <end position="74"/>
    </location>
</feature>
<sequence length="724" mass="78760">MSEPKYRDWILETIDSLRSRKARPDLDRICRMVRRRHGSDPDRTRLELEKLIQEQTVLKVSYKGSISYRNAAKVQRKSRKKIDQGAGAGGGGAVGDQTKNADLNNDGDTAPSPAERKDPHGKGAEGCGARQSDDPQPNTGGISEKDEGDLVPSSGNSCLCCGAAACKSQPRAAPGSSVNASASREKKPQEPSREKGTDNGSALANKTRGTRGVEASLPERECYNSNKQRRTCSHHGHTQTQLKPKCKVGPAPKASRSSSDEPNPDLGDRLVASVRSLAERRGPCASRGHTSLGLKEILGFLSSHERLSEEKLTRSKVKVVLEREVARGRLRRTRFGNITLPVRGVGVKSTARLAKSALQGRQSTKKEEKDTEEAMETDASEEETPPEPEDKGSAETLSPDQQDQELTDISTAAAEREGKDTLSEEGNTKGFLPDIPTVGSQDSVLEQKQECTFSKVKECSFQMDTCKDKEMEAVLPSENKISEQCTLLKVLPISHVDLQPSSCGVPDLVKECTVEKCQRSSYATEDMLLVLQENTEASEEVVPQEAVCLTVQGDVKNGEEKMQMEEVIVIPEEHVPDSSTTQVRLMECSEGVTLSSVPAQSRSGCKMEVGVASCLLTPSASPGDADTAEERVLNGDLFVKSEKPGIDPMDWTVSDVVSYFTAAGFGEQAGAFRTQEIDGKSLLLMQRNDVLTGLSIRLGPALKIYEYHVKVLQRTHFQDDSTLC</sequence>
<evidence type="ECO:0000256" key="2">
    <source>
        <dbReference type="ARBA" id="ARBA00022553"/>
    </source>
</evidence>
<name>A0A8J7T8S5_ATRSP</name>
<keyword evidence="9" id="KW-1185">Reference proteome</keyword>
<evidence type="ECO:0000313" key="8">
    <source>
        <dbReference type="EMBL" id="MBN3314858.1"/>
    </source>
</evidence>
<feature type="non-terminal residue" evidence="8">
    <location>
        <position position="724"/>
    </location>
</feature>
<accession>A0A8J7T8S5</accession>
<feature type="region of interest" description="Disordered" evidence="5">
    <location>
        <begin position="168"/>
        <end position="268"/>
    </location>
</feature>
<evidence type="ECO:0000313" key="9">
    <source>
        <dbReference type="Proteomes" id="UP000736164"/>
    </source>
</evidence>
<keyword evidence="3" id="KW-0156">Chromatin regulator</keyword>
<dbReference type="PANTHER" id="PTHR12247">
    <property type="entry name" value="POLYCOMB GROUP PROTEIN"/>
    <property type="match status" value="1"/>
</dbReference>
<dbReference type="InterPro" id="IPR056983">
    <property type="entry name" value="SAMD1-like_SHD"/>
</dbReference>
<dbReference type="InterPro" id="IPR050548">
    <property type="entry name" value="PcG_chromatin_remod_factors"/>
</dbReference>
<feature type="non-terminal residue" evidence="8">
    <location>
        <position position="1"/>
    </location>
</feature>
<dbReference type="InterPro" id="IPR001660">
    <property type="entry name" value="SAM"/>
</dbReference>
<dbReference type="Pfam" id="PF21524">
    <property type="entry name" value="SAMD1_WH"/>
    <property type="match status" value="1"/>
</dbReference>
<gene>
    <name evidence="8" type="primary">Samd1</name>
    <name evidence="8" type="ORF">GTO95_0014631</name>
</gene>
<dbReference type="Gene3D" id="1.10.150.50">
    <property type="entry name" value="Transcription Factor, Ets-1"/>
    <property type="match status" value="1"/>
</dbReference>
<dbReference type="GO" id="GO:0006325">
    <property type="term" value="P:chromatin organization"/>
    <property type="evidence" value="ECO:0007669"/>
    <property type="project" value="UniProtKB-KW"/>
</dbReference>
<dbReference type="GO" id="GO:0003677">
    <property type="term" value="F:DNA binding"/>
    <property type="evidence" value="ECO:0007669"/>
    <property type="project" value="InterPro"/>
</dbReference>
<dbReference type="GO" id="GO:0005634">
    <property type="term" value="C:nucleus"/>
    <property type="evidence" value="ECO:0007669"/>
    <property type="project" value="UniProtKB-SubCell"/>
</dbReference>
<dbReference type="InterPro" id="IPR048589">
    <property type="entry name" value="SAMD1-like_WH"/>
</dbReference>
<dbReference type="InterPro" id="IPR013761">
    <property type="entry name" value="SAM/pointed_sf"/>
</dbReference>
<dbReference type="CDD" id="cd09583">
    <property type="entry name" value="SAM_Atherin-like"/>
    <property type="match status" value="1"/>
</dbReference>
<protein>
    <submittedName>
        <fullName evidence="8">SAMD1 protein</fullName>
    </submittedName>
</protein>
<evidence type="ECO:0000256" key="3">
    <source>
        <dbReference type="ARBA" id="ARBA00022853"/>
    </source>
</evidence>
<feature type="region of interest" description="Disordered" evidence="5">
    <location>
        <begin position="70"/>
        <end position="153"/>
    </location>
</feature>
<dbReference type="SUPFAM" id="SSF47769">
    <property type="entry name" value="SAM/Pointed domain"/>
    <property type="match status" value="1"/>
</dbReference>
<organism evidence="8 9">
    <name type="scientific">Atractosteus spatula</name>
    <name type="common">Alligator gar</name>
    <name type="synonym">Lepisosteus spatula</name>
    <dbReference type="NCBI Taxonomy" id="7917"/>
    <lineage>
        <taxon>Eukaryota</taxon>
        <taxon>Metazoa</taxon>
        <taxon>Chordata</taxon>
        <taxon>Craniata</taxon>
        <taxon>Vertebrata</taxon>
        <taxon>Euteleostomi</taxon>
        <taxon>Actinopterygii</taxon>
        <taxon>Neopterygii</taxon>
        <taxon>Holostei</taxon>
        <taxon>Semionotiformes</taxon>
        <taxon>Lepisosteidae</taxon>
        <taxon>Atractosteus</taxon>
    </lineage>
</organism>
<feature type="compositionally biased region" description="Basic and acidic residues" evidence="5">
    <location>
        <begin position="114"/>
        <end position="123"/>
    </location>
</feature>
<reference evidence="8" key="1">
    <citation type="journal article" date="2021" name="Cell">
        <title>Tracing the genetic footprints of vertebrate landing in non-teleost ray-finned fishes.</title>
        <authorList>
            <person name="Bi X."/>
            <person name="Wang K."/>
            <person name="Yang L."/>
            <person name="Pan H."/>
            <person name="Jiang H."/>
            <person name="Wei Q."/>
            <person name="Fang M."/>
            <person name="Yu H."/>
            <person name="Zhu C."/>
            <person name="Cai Y."/>
            <person name="He Y."/>
            <person name="Gan X."/>
            <person name="Zeng H."/>
            <person name="Yu D."/>
            <person name="Zhu Y."/>
            <person name="Jiang H."/>
            <person name="Qiu Q."/>
            <person name="Yang H."/>
            <person name="Zhang Y.E."/>
            <person name="Wang W."/>
            <person name="Zhu M."/>
            <person name="He S."/>
            <person name="Zhang G."/>
        </authorList>
    </citation>
    <scope>NUCLEOTIDE SEQUENCE</scope>
    <source>
        <strain evidence="8">Allg_001</strain>
    </source>
</reference>
<keyword evidence="2" id="KW-0597">Phosphoprotein</keyword>
<feature type="region of interest" description="Disordered" evidence="5">
    <location>
        <begin position="353"/>
        <end position="439"/>
    </location>
</feature>
<evidence type="ECO:0000256" key="1">
    <source>
        <dbReference type="ARBA" id="ARBA00004123"/>
    </source>
</evidence>
<dbReference type="PANTHER" id="PTHR12247:SF139">
    <property type="entry name" value="ATHERIN-RELATED"/>
    <property type="match status" value="1"/>
</dbReference>
<dbReference type="GO" id="GO:0042393">
    <property type="term" value="F:histone binding"/>
    <property type="evidence" value="ECO:0007669"/>
    <property type="project" value="TreeGrafter"/>
</dbReference>
<evidence type="ECO:0000256" key="5">
    <source>
        <dbReference type="SAM" id="MobiDB-lite"/>
    </source>
</evidence>
<dbReference type="EMBL" id="JAAWVO010018170">
    <property type="protein sequence ID" value="MBN3314858.1"/>
    <property type="molecule type" value="Genomic_DNA"/>
</dbReference>
<dbReference type="Proteomes" id="UP000736164">
    <property type="component" value="Unassembled WGS sequence"/>
</dbReference>
<feature type="domain" description="SAM" evidence="6">
    <location>
        <begin position="651"/>
        <end position="699"/>
    </location>
</feature>
<dbReference type="SMART" id="SM00454">
    <property type="entry name" value="SAM"/>
    <property type="match status" value="1"/>
</dbReference>
<dbReference type="AlphaFoldDB" id="A0A8J7T8S5"/>
<comment type="subcellular location">
    <subcellularLocation>
        <location evidence="1">Nucleus</location>
    </subcellularLocation>
</comment>
<proteinExistence type="predicted"/>
<dbReference type="GO" id="GO:0045892">
    <property type="term" value="P:negative regulation of DNA-templated transcription"/>
    <property type="evidence" value="ECO:0007669"/>
    <property type="project" value="TreeGrafter"/>
</dbReference>
<dbReference type="PROSITE" id="PS50105">
    <property type="entry name" value="SAM_DOMAIN"/>
    <property type="match status" value="1"/>
</dbReference>
<dbReference type="GO" id="GO:0003682">
    <property type="term" value="F:chromatin binding"/>
    <property type="evidence" value="ECO:0007669"/>
    <property type="project" value="TreeGrafter"/>
</dbReference>
<evidence type="ECO:0000259" key="6">
    <source>
        <dbReference type="PROSITE" id="PS50105"/>
    </source>
</evidence>
<dbReference type="PROSITE" id="PS52014">
    <property type="entry name" value="SAMD1_WH"/>
    <property type="match status" value="1"/>
</dbReference>
<keyword evidence="4" id="KW-0539">Nucleus</keyword>
<evidence type="ECO:0000259" key="7">
    <source>
        <dbReference type="PROSITE" id="PS52014"/>
    </source>
</evidence>
<dbReference type="Pfam" id="PF24971">
    <property type="entry name" value="SAMD1_SHD"/>
    <property type="match status" value="1"/>
</dbReference>